<name>A0A6A6W7J1_9PEZI</name>
<dbReference type="EMBL" id="ML996573">
    <property type="protein sequence ID" value="KAF2757547.1"/>
    <property type="molecule type" value="Genomic_DNA"/>
</dbReference>
<gene>
    <name evidence="2" type="ORF">EJ05DRAFT_393728</name>
</gene>
<evidence type="ECO:0000313" key="3">
    <source>
        <dbReference type="Proteomes" id="UP000799437"/>
    </source>
</evidence>
<evidence type="ECO:0000256" key="1">
    <source>
        <dbReference type="SAM" id="MobiDB-lite"/>
    </source>
</evidence>
<feature type="compositionally biased region" description="Polar residues" evidence="1">
    <location>
        <begin position="155"/>
        <end position="165"/>
    </location>
</feature>
<dbReference type="Proteomes" id="UP000799437">
    <property type="component" value="Unassembled WGS sequence"/>
</dbReference>
<dbReference type="RefSeq" id="XP_033599998.1">
    <property type="nucleotide sequence ID" value="XM_033741350.1"/>
</dbReference>
<proteinExistence type="predicted"/>
<feature type="region of interest" description="Disordered" evidence="1">
    <location>
        <begin position="153"/>
        <end position="177"/>
    </location>
</feature>
<feature type="region of interest" description="Disordered" evidence="1">
    <location>
        <begin position="199"/>
        <end position="225"/>
    </location>
</feature>
<accession>A0A6A6W7J1</accession>
<keyword evidence="3" id="KW-1185">Reference proteome</keyword>
<protein>
    <submittedName>
        <fullName evidence="2">Uncharacterized protein</fullName>
    </submittedName>
</protein>
<organism evidence="2 3">
    <name type="scientific">Pseudovirgaria hyperparasitica</name>
    <dbReference type="NCBI Taxonomy" id="470096"/>
    <lineage>
        <taxon>Eukaryota</taxon>
        <taxon>Fungi</taxon>
        <taxon>Dikarya</taxon>
        <taxon>Ascomycota</taxon>
        <taxon>Pezizomycotina</taxon>
        <taxon>Dothideomycetes</taxon>
        <taxon>Dothideomycetes incertae sedis</taxon>
        <taxon>Acrospermales</taxon>
        <taxon>Acrospermaceae</taxon>
        <taxon>Pseudovirgaria</taxon>
    </lineage>
</organism>
<reference evidence="2" key="1">
    <citation type="journal article" date="2020" name="Stud. Mycol.">
        <title>101 Dothideomycetes genomes: a test case for predicting lifestyles and emergence of pathogens.</title>
        <authorList>
            <person name="Haridas S."/>
            <person name="Albert R."/>
            <person name="Binder M."/>
            <person name="Bloem J."/>
            <person name="Labutti K."/>
            <person name="Salamov A."/>
            <person name="Andreopoulos B."/>
            <person name="Baker S."/>
            <person name="Barry K."/>
            <person name="Bills G."/>
            <person name="Bluhm B."/>
            <person name="Cannon C."/>
            <person name="Castanera R."/>
            <person name="Culley D."/>
            <person name="Daum C."/>
            <person name="Ezra D."/>
            <person name="Gonzalez J."/>
            <person name="Henrissat B."/>
            <person name="Kuo A."/>
            <person name="Liang C."/>
            <person name="Lipzen A."/>
            <person name="Lutzoni F."/>
            <person name="Magnuson J."/>
            <person name="Mondo S."/>
            <person name="Nolan M."/>
            <person name="Ohm R."/>
            <person name="Pangilinan J."/>
            <person name="Park H.-J."/>
            <person name="Ramirez L."/>
            <person name="Alfaro M."/>
            <person name="Sun H."/>
            <person name="Tritt A."/>
            <person name="Yoshinaga Y."/>
            <person name="Zwiers L.-H."/>
            <person name="Turgeon B."/>
            <person name="Goodwin S."/>
            <person name="Spatafora J."/>
            <person name="Crous P."/>
            <person name="Grigoriev I."/>
        </authorList>
    </citation>
    <scope>NUCLEOTIDE SEQUENCE</scope>
    <source>
        <strain evidence="2">CBS 121739</strain>
    </source>
</reference>
<dbReference type="GeneID" id="54482404"/>
<sequence length="352" mass="38684">MVLDRGSMAPPPLPGKLSTYFRDSDDLAVQFESFAQRYGPEAKARLLQRLSSASGVCSTNKRQSRSIDPRYTTSAVSLQSRSIVPMFEDTKASDASSSRHFTPVPDSWEASDLEIVSPGTLIGENTPILERHEGFHPKQNYSTARESRGFRARAESNTGRASHTFPTYEAHSHSHAQLTQLPSSYNTSTDHEDDPFRPVNSNASQHDQYINTDERDNTGGINAARTSGHKSLNRFIERLSVEPIGSLELTITDSETDDILSSVSDQTTILEDTRINTSSTPLSNAAQNSFGQRESIQTEKAEGLQTQIARTKIGSGATRNTTTIADLIGSPGFMNWRAGQGKLRTCMMKLHS</sequence>
<feature type="compositionally biased region" description="Polar residues" evidence="1">
    <location>
        <begin position="199"/>
        <end position="211"/>
    </location>
</feature>
<dbReference type="AlphaFoldDB" id="A0A6A6W7J1"/>
<evidence type="ECO:0000313" key="2">
    <source>
        <dbReference type="EMBL" id="KAF2757547.1"/>
    </source>
</evidence>